<gene>
    <name evidence="2" type="ORF">GCM10009850_083720</name>
</gene>
<keyword evidence="1" id="KW-1133">Transmembrane helix</keyword>
<keyword evidence="3" id="KW-1185">Reference proteome</keyword>
<keyword evidence="1" id="KW-0812">Transmembrane</keyword>
<proteinExistence type="predicted"/>
<sequence length="69" mass="7254">MALLLVLAATPAARDGRWALAAAVYLLPGLVYLAENLRVTGARGILYWSVLAGLVVASLVAARRVHARA</sequence>
<evidence type="ECO:0008006" key="4">
    <source>
        <dbReference type="Google" id="ProtNLM"/>
    </source>
</evidence>
<evidence type="ECO:0000313" key="2">
    <source>
        <dbReference type="EMBL" id="GAA2212910.1"/>
    </source>
</evidence>
<dbReference type="Proteomes" id="UP001499843">
    <property type="component" value="Unassembled WGS sequence"/>
</dbReference>
<name>A0ABP5PMH5_9ACTN</name>
<organism evidence="2 3">
    <name type="scientific">Nonomuraea monospora</name>
    <dbReference type="NCBI Taxonomy" id="568818"/>
    <lineage>
        <taxon>Bacteria</taxon>
        <taxon>Bacillati</taxon>
        <taxon>Actinomycetota</taxon>
        <taxon>Actinomycetes</taxon>
        <taxon>Streptosporangiales</taxon>
        <taxon>Streptosporangiaceae</taxon>
        <taxon>Nonomuraea</taxon>
    </lineage>
</organism>
<comment type="caution">
    <text evidence="2">The sequence shown here is derived from an EMBL/GenBank/DDBJ whole genome shotgun (WGS) entry which is preliminary data.</text>
</comment>
<feature type="transmembrane region" description="Helical" evidence="1">
    <location>
        <begin position="45"/>
        <end position="62"/>
    </location>
</feature>
<evidence type="ECO:0000313" key="3">
    <source>
        <dbReference type="Proteomes" id="UP001499843"/>
    </source>
</evidence>
<evidence type="ECO:0000256" key="1">
    <source>
        <dbReference type="SAM" id="Phobius"/>
    </source>
</evidence>
<keyword evidence="1" id="KW-0472">Membrane</keyword>
<reference evidence="3" key="1">
    <citation type="journal article" date="2019" name="Int. J. Syst. Evol. Microbiol.">
        <title>The Global Catalogue of Microorganisms (GCM) 10K type strain sequencing project: providing services to taxonomists for standard genome sequencing and annotation.</title>
        <authorList>
            <consortium name="The Broad Institute Genomics Platform"/>
            <consortium name="The Broad Institute Genome Sequencing Center for Infectious Disease"/>
            <person name="Wu L."/>
            <person name="Ma J."/>
        </authorList>
    </citation>
    <scope>NUCLEOTIDE SEQUENCE [LARGE SCALE GENOMIC DNA]</scope>
    <source>
        <strain evidence="3">JCM 16114</strain>
    </source>
</reference>
<protein>
    <recommendedName>
        <fullName evidence="4">Integral membrane protein</fullName>
    </recommendedName>
</protein>
<accession>A0ABP5PMH5</accession>
<dbReference type="EMBL" id="BAAAQX010000029">
    <property type="protein sequence ID" value="GAA2212910.1"/>
    <property type="molecule type" value="Genomic_DNA"/>
</dbReference>
<dbReference type="RefSeq" id="WP_344487849.1">
    <property type="nucleotide sequence ID" value="NZ_BAAAQX010000029.1"/>
</dbReference>